<gene>
    <name evidence="3" type="ORF">ACFMB1_14715</name>
</gene>
<comment type="caution">
    <text evidence="3">The sequence shown here is derived from an EMBL/GenBank/DDBJ whole genome shotgun (WGS) entry which is preliminary data.</text>
</comment>
<dbReference type="InterPro" id="IPR036641">
    <property type="entry name" value="HPT_dom_sf"/>
</dbReference>
<accession>A0ABW1KXJ0</accession>
<dbReference type="RefSeq" id="WP_379881945.1">
    <property type="nucleotide sequence ID" value="NZ_JBHPON010000002.1"/>
</dbReference>
<dbReference type="InterPro" id="IPR008207">
    <property type="entry name" value="Sig_transdc_His_kin_Hpt_dom"/>
</dbReference>
<keyword evidence="1" id="KW-0902">Two-component regulatory system</keyword>
<keyword evidence="4" id="KW-1185">Reference proteome</keyword>
<evidence type="ECO:0000313" key="4">
    <source>
        <dbReference type="Proteomes" id="UP001596116"/>
    </source>
</evidence>
<dbReference type="SUPFAM" id="SSF47226">
    <property type="entry name" value="Histidine-containing phosphotransfer domain, HPT domain"/>
    <property type="match status" value="1"/>
</dbReference>
<dbReference type="Proteomes" id="UP001596116">
    <property type="component" value="Unassembled WGS sequence"/>
</dbReference>
<proteinExistence type="predicted"/>
<organism evidence="3 4">
    <name type="scientific">Hyphococcus aureus</name>
    <dbReference type="NCBI Taxonomy" id="2666033"/>
    <lineage>
        <taxon>Bacteria</taxon>
        <taxon>Pseudomonadati</taxon>
        <taxon>Pseudomonadota</taxon>
        <taxon>Alphaproteobacteria</taxon>
        <taxon>Parvularculales</taxon>
        <taxon>Parvularculaceae</taxon>
        <taxon>Hyphococcus</taxon>
    </lineage>
</organism>
<dbReference type="Pfam" id="PF01627">
    <property type="entry name" value="Hpt"/>
    <property type="match status" value="1"/>
</dbReference>
<feature type="domain" description="HPt" evidence="2">
    <location>
        <begin position="25"/>
        <end position="99"/>
    </location>
</feature>
<evidence type="ECO:0000313" key="3">
    <source>
        <dbReference type="EMBL" id="MFC6036808.1"/>
    </source>
</evidence>
<dbReference type="EMBL" id="JBHPON010000002">
    <property type="protein sequence ID" value="MFC6036808.1"/>
    <property type="molecule type" value="Genomic_DNA"/>
</dbReference>
<reference evidence="3 4" key="1">
    <citation type="submission" date="2024-09" db="EMBL/GenBank/DDBJ databases">
        <authorList>
            <person name="Zhang Z.-H."/>
        </authorList>
    </citation>
    <scope>NUCLEOTIDE SEQUENCE [LARGE SCALE GENOMIC DNA]</scope>
    <source>
        <strain evidence="3 4">HHTR114</strain>
    </source>
</reference>
<evidence type="ECO:0000259" key="2">
    <source>
        <dbReference type="Pfam" id="PF01627"/>
    </source>
</evidence>
<evidence type="ECO:0000256" key="1">
    <source>
        <dbReference type="ARBA" id="ARBA00023012"/>
    </source>
</evidence>
<protein>
    <submittedName>
        <fullName evidence="3">Hpt domain-containing protein</fullName>
    </submittedName>
</protein>
<dbReference type="Gene3D" id="1.20.120.160">
    <property type="entry name" value="HPT domain"/>
    <property type="match status" value="1"/>
</dbReference>
<sequence>MTAGGMIDFDHLEKYVAGDDMLRDEILEIFSEQVSLLLDQFDVFQTDDAWKDTAHTLKGAARGVGAWGLGKTCEEAEALIGNAPGKQEARATLLVSLRMLASNAIDEAKRFRLAAAI</sequence>
<name>A0ABW1KXJ0_9PROT</name>